<dbReference type="PANTHER" id="PTHR47066">
    <property type="entry name" value="HEAVY METAL-ASSOCIATED ISOPRENYLATED PLANT PROTEIN 9"/>
    <property type="match status" value="1"/>
</dbReference>
<feature type="domain" description="HMA" evidence="2">
    <location>
        <begin position="16"/>
        <end position="79"/>
    </location>
</feature>
<feature type="region of interest" description="Disordered" evidence="1">
    <location>
        <begin position="185"/>
        <end position="221"/>
    </location>
</feature>
<dbReference type="PROSITE" id="PS50846">
    <property type="entry name" value="HMA_2"/>
    <property type="match status" value="1"/>
</dbReference>
<dbReference type="InterPro" id="IPR044258">
    <property type="entry name" value="HIPP09-like"/>
</dbReference>
<dbReference type="InterPro" id="IPR006121">
    <property type="entry name" value="HMA_dom"/>
</dbReference>
<gene>
    <name evidence="3" type="ORF">KC19_2G166200</name>
</gene>
<dbReference type="InterPro" id="IPR036163">
    <property type="entry name" value="HMA_dom_sf"/>
</dbReference>
<organism evidence="3 4">
    <name type="scientific">Ceratodon purpureus</name>
    <name type="common">Fire moss</name>
    <name type="synonym">Dicranum purpureum</name>
    <dbReference type="NCBI Taxonomy" id="3225"/>
    <lineage>
        <taxon>Eukaryota</taxon>
        <taxon>Viridiplantae</taxon>
        <taxon>Streptophyta</taxon>
        <taxon>Embryophyta</taxon>
        <taxon>Bryophyta</taxon>
        <taxon>Bryophytina</taxon>
        <taxon>Bryopsida</taxon>
        <taxon>Dicranidae</taxon>
        <taxon>Pseudoditrichales</taxon>
        <taxon>Ditrichaceae</taxon>
        <taxon>Ceratodon</taxon>
    </lineage>
</organism>
<feature type="compositionally biased region" description="Basic and acidic residues" evidence="1">
    <location>
        <begin position="86"/>
        <end position="103"/>
    </location>
</feature>
<comment type="caution">
    <text evidence="3">The sequence shown here is derived from an EMBL/GenBank/DDBJ whole genome shotgun (WGS) entry which is preliminary data.</text>
</comment>
<name>A0A8T0IWD0_CERPU</name>
<sequence>MVYKRHLRQDCNVIQVEVVELYVVMHCEACAASVKRAIKKIPGVESYKIDYYEQKVTVIGDVTREDVWRRIHKTGKRVTLIPKPAPPKEEPKEEKKEETKEEKKEEEEEKKEEKTEEKQETKVEITEVKVEEKKQEKSEETKEETKVVDTKETTVVVRRKSMYWPAVRLWRFLIPREVKVHETKETVVETKDEKKEETKEEKKEEPKSEEKKQPKRPKEPEWMPMFVSAPYYTLPSRFY</sequence>
<dbReference type="Pfam" id="PF00403">
    <property type="entry name" value="HMA"/>
    <property type="match status" value="1"/>
</dbReference>
<evidence type="ECO:0000259" key="2">
    <source>
        <dbReference type="PROSITE" id="PS50846"/>
    </source>
</evidence>
<dbReference type="Proteomes" id="UP000822688">
    <property type="component" value="Chromosome 2"/>
</dbReference>
<evidence type="ECO:0000313" key="3">
    <source>
        <dbReference type="EMBL" id="KAG0587465.1"/>
    </source>
</evidence>
<protein>
    <recommendedName>
        <fullName evidence="2">HMA domain-containing protein</fullName>
    </recommendedName>
</protein>
<dbReference type="SUPFAM" id="SSF55008">
    <property type="entry name" value="HMA, heavy metal-associated domain"/>
    <property type="match status" value="1"/>
</dbReference>
<reference evidence="3" key="1">
    <citation type="submission" date="2020-06" db="EMBL/GenBank/DDBJ databases">
        <title>WGS assembly of Ceratodon purpureus strain R40.</title>
        <authorList>
            <person name="Carey S.B."/>
            <person name="Jenkins J."/>
            <person name="Shu S."/>
            <person name="Lovell J.T."/>
            <person name="Sreedasyam A."/>
            <person name="Maumus F."/>
            <person name="Tiley G.P."/>
            <person name="Fernandez-Pozo N."/>
            <person name="Barry K."/>
            <person name="Chen C."/>
            <person name="Wang M."/>
            <person name="Lipzen A."/>
            <person name="Daum C."/>
            <person name="Saski C.A."/>
            <person name="Payton A.C."/>
            <person name="Mcbreen J.C."/>
            <person name="Conrad R.E."/>
            <person name="Kollar L.M."/>
            <person name="Olsson S."/>
            <person name="Huttunen S."/>
            <person name="Landis J.B."/>
            <person name="Wickett N.J."/>
            <person name="Johnson M.G."/>
            <person name="Rensing S.A."/>
            <person name="Grimwood J."/>
            <person name="Schmutz J."/>
            <person name="Mcdaniel S.F."/>
        </authorList>
    </citation>
    <scope>NUCLEOTIDE SEQUENCE</scope>
    <source>
        <strain evidence="3">R40</strain>
    </source>
</reference>
<dbReference type="AlphaFoldDB" id="A0A8T0IWD0"/>
<evidence type="ECO:0000313" key="4">
    <source>
        <dbReference type="Proteomes" id="UP000822688"/>
    </source>
</evidence>
<keyword evidence="4" id="KW-1185">Reference proteome</keyword>
<evidence type="ECO:0000256" key="1">
    <source>
        <dbReference type="SAM" id="MobiDB-lite"/>
    </source>
</evidence>
<dbReference type="CDD" id="cd00371">
    <property type="entry name" value="HMA"/>
    <property type="match status" value="1"/>
</dbReference>
<feature type="compositionally biased region" description="Basic and acidic residues" evidence="1">
    <location>
        <begin position="111"/>
        <end position="123"/>
    </location>
</feature>
<accession>A0A8T0IWD0</accession>
<feature type="region of interest" description="Disordered" evidence="1">
    <location>
        <begin position="78"/>
        <end position="123"/>
    </location>
</feature>
<dbReference type="PANTHER" id="PTHR47066:SF1">
    <property type="entry name" value="HEAVY METAL-ASSOCIATED ISOPRENYLATED PLANT PROTEIN 9"/>
    <property type="match status" value="1"/>
</dbReference>
<dbReference type="Gene3D" id="3.30.70.100">
    <property type="match status" value="1"/>
</dbReference>
<dbReference type="EMBL" id="CM026422">
    <property type="protein sequence ID" value="KAG0587465.1"/>
    <property type="molecule type" value="Genomic_DNA"/>
</dbReference>
<proteinExistence type="predicted"/>
<dbReference type="GO" id="GO:0046872">
    <property type="term" value="F:metal ion binding"/>
    <property type="evidence" value="ECO:0007669"/>
    <property type="project" value="InterPro"/>
</dbReference>